<gene>
    <name evidence="1" type="ORF">MAR_033057</name>
</gene>
<name>A0ABY7G7W6_MYAAR</name>
<dbReference type="EMBL" id="CP111028">
    <property type="protein sequence ID" value="WAR30515.1"/>
    <property type="molecule type" value="Genomic_DNA"/>
</dbReference>
<keyword evidence="2" id="KW-1185">Reference proteome</keyword>
<reference evidence="1" key="1">
    <citation type="submission" date="2022-11" db="EMBL/GenBank/DDBJ databases">
        <title>Centuries of genome instability and evolution in soft-shell clam transmissible cancer (bioRxiv).</title>
        <authorList>
            <person name="Hart S.F.M."/>
            <person name="Yonemitsu M.A."/>
            <person name="Giersch R.M."/>
            <person name="Beal B.F."/>
            <person name="Arriagada G."/>
            <person name="Davis B.W."/>
            <person name="Ostrander E.A."/>
            <person name="Goff S.P."/>
            <person name="Metzger M.J."/>
        </authorList>
    </citation>
    <scope>NUCLEOTIDE SEQUENCE</scope>
    <source>
        <strain evidence="1">MELC-2E11</strain>
        <tissue evidence="1">Siphon/mantle</tissue>
    </source>
</reference>
<evidence type="ECO:0000313" key="1">
    <source>
        <dbReference type="EMBL" id="WAR30515.1"/>
    </source>
</evidence>
<proteinExistence type="predicted"/>
<dbReference type="Proteomes" id="UP001164746">
    <property type="component" value="Chromosome 17"/>
</dbReference>
<accession>A0ABY7G7W6</accession>
<sequence>MNDLHMVHKRCHGKHPEDHTGQVMVKEQGSVREKVWQEVEINSESFSDAISKSSQKVAVTPSAGQCLGLIIDLWLLLNDKSHALRAHFSLSGLLLNLSKRIHKQVIQWVIILPAGTRLQSEIKEAASSTGLKSIQCQYVFPSDVLALYNAKEHDINKTNTTTERETSQVSYVYFDDEFGEIGSYDVLQDGTICNNSRNTNKLFEGGSLEYYIKQLLCCVFTTDFIRWYGMKHKYKYHMLYKDFEEQIREYDIATADITLQCKHFVTKINEHHSMPVESLIHDSKYRDTVRYDADTSSLVFSQQVLEKIMDDFKLSQRLQQELQYNNGLLGSLACKEEETVVTSDYTIGYVDIIENFNKEQHSELNKTSLCLDNTGEECAIWLFTPLIKKGQQITVSSEFIWFEDITFTSEWNKSSIHKTHVMRSKFPYPRYINEEGCDMAATIQSHPPAEGWPDEVMFKYTLAVTENGPIIRVFDVHAEKTLTAEFTYKLNIEFLKEPSSVAMQSPILAGLQPLSIKRRANHGIGSEPVFKEGRHPEHLRFVDSEGVSRCKAVFHKLIEKGQLLHHGQIFSATIPRASLDMGFTLWRSPLKDPRYINDPDDKCKCVASNFHTYYVQYDKVQQFDVLLIVGGTDIMFKIINRKTGREKVESVDF</sequence>
<organism evidence="1 2">
    <name type="scientific">Mya arenaria</name>
    <name type="common">Soft-shell clam</name>
    <dbReference type="NCBI Taxonomy" id="6604"/>
    <lineage>
        <taxon>Eukaryota</taxon>
        <taxon>Metazoa</taxon>
        <taxon>Spiralia</taxon>
        <taxon>Lophotrochozoa</taxon>
        <taxon>Mollusca</taxon>
        <taxon>Bivalvia</taxon>
        <taxon>Autobranchia</taxon>
        <taxon>Heteroconchia</taxon>
        <taxon>Euheterodonta</taxon>
        <taxon>Imparidentia</taxon>
        <taxon>Neoheterodontei</taxon>
        <taxon>Myida</taxon>
        <taxon>Myoidea</taxon>
        <taxon>Myidae</taxon>
        <taxon>Mya</taxon>
    </lineage>
</organism>
<dbReference type="PANTHER" id="PTHR14187">
    <property type="entry name" value="ALPHA KINASE/ELONGATION FACTOR 2 KINASE"/>
    <property type="match status" value="1"/>
</dbReference>
<evidence type="ECO:0000313" key="2">
    <source>
        <dbReference type="Proteomes" id="UP001164746"/>
    </source>
</evidence>
<protein>
    <submittedName>
        <fullName evidence="1">Uncharacterized protein</fullName>
    </submittedName>
</protein>
<dbReference type="PANTHER" id="PTHR14187:SF5">
    <property type="entry name" value="HEAT SHOCK 70 KDA PROTEIN 12A"/>
    <property type="match status" value="1"/>
</dbReference>